<feature type="region of interest" description="Disordered" evidence="1">
    <location>
        <begin position="91"/>
        <end position="140"/>
    </location>
</feature>
<keyword evidence="4" id="KW-1185">Reference proteome</keyword>
<reference evidence="3" key="1">
    <citation type="journal article" date="2020" name="Stud. Mycol.">
        <title>101 Dothideomycetes genomes: a test case for predicting lifestyles and emergence of pathogens.</title>
        <authorList>
            <person name="Haridas S."/>
            <person name="Albert R."/>
            <person name="Binder M."/>
            <person name="Bloem J."/>
            <person name="Labutti K."/>
            <person name="Salamov A."/>
            <person name="Andreopoulos B."/>
            <person name="Baker S."/>
            <person name="Barry K."/>
            <person name="Bills G."/>
            <person name="Bluhm B."/>
            <person name="Cannon C."/>
            <person name="Castanera R."/>
            <person name="Culley D."/>
            <person name="Daum C."/>
            <person name="Ezra D."/>
            <person name="Gonzalez J."/>
            <person name="Henrissat B."/>
            <person name="Kuo A."/>
            <person name="Liang C."/>
            <person name="Lipzen A."/>
            <person name="Lutzoni F."/>
            <person name="Magnuson J."/>
            <person name="Mondo S."/>
            <person name="Nolan M."/>
            <person name="Ohm R."/>
            <person name="Pangilinan J."/>
            <person name="Park H.-J."/>
            <person name="Ramirez L."/>
            <person name="Alfaro M."/>
            <person name="Sun H."/>
            <person name="Tritt A."/>
            <person name="Yoshinaga Y."/>
            <person name="Zwiers L.-H."/>
            <person name="Turgeon B."/>
            <person name="Goodwin S."/>
            <person name="Spatafora J."/>
            <person name="Crous P."/>
            <person name="Grigoriev I."/>
        </authorList>
    </citation>
    <scope>NUCLEOTIDE SEQUENCE</scope>
    <source>
        <strain evidence="3">CBS 262.69</strain>
    </source>
</reference>
<dbReference type="Proteomes" id="UP000799640">
    <property type="component" value="Unassembled WGS sequence"/>
</dbReference>
<protein>
    <submittedName>
        <fullName evidence="3">Uncharacterized protein</fullName>
    </submittedName>
</protein>
<evidence type="ECO:0000256" key="1">
    <source>
        <dbReference type="SAM" id="MobiDB-lite"/>
    </source>
</evidence>
<feature type="compositionally biased region" description="Basic and acidic residues" evidence="1">
    <location>
        <begin position="125"/>
        <end position="140"/>
    </location>
</feature>
<evidence type="ECO:0000313" key="4">
    <source>
        <dbReference type="Proteomes" id="UP000799640"/>
    </source>
</evidence>
<proteinExistence type="predicted"/>
<dbReference type="AlphaFoldDB" id="A0A6G1I488"/>
<name>A0A6G1I488_9PEZI</name>
<evidence type="ECO:0000313" key="3">
    <source>
        <dbReference type="EMBL" id="KAF2402867.1"/>
    </source>
</evidence>
<dbReference type="EMBL" id="ML996690">
    <property type="protein sequence ID" value="KAF2402867.1"/>
    <property type="molecule type" value="Genomic_DNA"/>
</dbReference>
<keyword evidence="2" id="KW-0812">Transmembrane</keyword>
<organism evidence="3 4">
    <name type="scientific">Trichodelitschia bisporula</name>
    <dbReference type="NCBI Taxonomy" id="703511"/>
    <lineage>
        <taxon>Eukaryota</taxon>
        <taxon>Fungi</taxon>
        <taxon>Dikarya</taxon>
        <taxon>Ascomycota</taxon>
        <taxon>Pezizomycotina</taxon>
        <taxon>Dothideomycetes</taxon>
        <taxon>Dothideomycetes incertae sedis</taxon>
        <taxon>Phaeotrichales</taxon>
        <taxon>Phaeotrichaceae</taxon>
        <taxon>Trichodelitschia</taxon>
    </lineage>
</organism>
<keyword evidence="2" id="KW-1133">Transmembrane helix</keyword>
<accession>A0A6G1I488</accession>
<evidence type="ECO:0000256" key="2">
    <source>
        <dbReference type="SAM" id="Phobius"/>
    </source>
</evidence>
<gene>
    <name evidence="3" type="ORF">EJ06DRAFT_311616</name>
</gene>
<sequence>MLPWALVGGGGGLACGRGVGGGGGVRLRTRVQGSSLSGSPLRSAWHRSAFAFSTKVDGHLVEVVEVLMLFGTVRLVAVWWLRMCRGPRCGREKRGEGRVGVRQLRDRTEDNNATVRKRRVGWKKVGNENTHDQHTSKKEA</sequence>
<feature type="compositionally biased region" description="Basic and acidic residues" evidence="1">
    <location>
        <begin position="91"/>
        <end position="110"/>
    </location>
</feature>
<keyword evidence="2" id="KW-0472">Membrane</keyword>
<feature type="transmembrane region" description="Helical" evidence="2">
    <location>
        <begin position="63"/>
        <end position="81"/>
    </location>
</feature>